<evidence type="ECO:0000256" key="3">
    <source>
        <dbReference type="ARBA" id="ARBA00007186"/>
    </source>
</evidence>
<evidence type="ECO:0000256" key="1">
    <source>
        <dbReference type="ARBA" id="ARBA00001462"/>
    </source>
</evidence>
<evidence type="ECO:0000313" key="10">
    <source>
        <dbReference type="EMBL" id="RMY91170.1"/>
    </source>
</evidence>
<dbReference type="SUPFAM" id="SSF49785">
    <property type="entry name" value="Galactose-binding domain-like"/>
    <property type="match status" value="1"/>
</dbReference>
<gene>
    <name evidence="10" type="ORF">D0862_09778</name>
</gene>
<evidence type="ECO:0000256" key="4">
    <source>
        <dbReference type="ARBA" id="ARBA00012670"/>
    </source>
</evidence>
<accession>A0A3M7FQJ0</accession>
<comment type="caution">
    <text evidence="10">The sequence shown here is derived from an EMBL/GenBank/DDBJ whole genome shotgun (WGS) entry which is preliminary data.</text>
</comment>
<feature type="signal peptide" evidence="8">
    <location>
        <begin position="1"/>
        <end position="17"/>
    </location>
</feature>
<keyword evidence="7" id="KW-0325">Glycoprotein</keyword>
<comment type="catalytic activity">
    <reaction evidence="1">
        <text>Hydrolysis of terminal non-reducing alpha-L-arabinofuranoside residues in alpha-L-arabinosides.</text>
        <dbReference type="EC" id="3.2.1.55"/>
    </reaction>
</comment>
<reference evidence="10 11" key="1">
    <citation type="journal article" date="2018" name="BMC Genomics">
        <title>Genomic evidence for intraspecific hybridization in a clonal and extremely halotolerant yeast.</title>
        <authorList>
            <person name="Gostincar C."/>
            <person name="Stajich J.E."/>
            <person name="Zupancic J."/>
            <person name="Zalar P."/>
            <person name="Gunde-Cimerman N."/>
        </authorList>
    </citation>
    <scope>NUCLEOTIDE SEQUENCE [LARGE SCALE GENOMIC DNA]</scope>
    <source>
        <strain evidence="10 11">EXF-171</strain>
    </source>
</reference>
<keyword evidence="5 8" id="KW-0732">Signal</keyword>
<evidence type="ECO:0000256" key="5">
    <source>
        <dbReference type="ARBA" id="ARBA00022729"/>
    </source>
</evidence>
<dbReference type="Pfam" id="PF06964">
    <property type="entry name" value="Alpha-L-AF_C"/>
    <property type="match status" value="1"/>
</dbReference>
<dbReference type="Gene3D" id="2.60.40.1180">
    <property type="entry name" value="Golgi alpha-mannosidase II"/>
    <property type="match status" value="1"/>
</dbReference>
<evidence type="ECO:0000256" key="7">
    <source>
        <dbReference type="ARBA" id="ARBA00023180"/>
    </source>
</evidence>
<protein>
    <recommendedName>
        <fullName evidence="4">non-reducing end alpha-L-arabinofuranosidase</fullName>
        <ecNumber evidence="4">3.2.1.55</ecNumber>
    </recommendedName>
</protein>
<dbReference type="Gene3D" id="3.20.20.80">
    <property type="entry name" value="Glycosidases"/>
    <property type="match status" value="1"/>
</dbReference>
<dbReference type="InterPro" id="IPR051563">
    <property type="entry name" value="Glycosyl_Hydrolase_51"/>
</dbReference>
<evidence type="ECO:0000313" key="11">
    <source>
        <dbReference type="Proteomes" id="UP000281468"/>
    </source>
</evidence>
<dbReference type="AlphaFoldDB" id="A0A3M7FQJ0"/>
<organism evidence="10 11">
    <name type="scientific">Hortaea werneckii</name>
    <name type="common">Black yeast</name>
    <name type="synonym">Cladosporium werneckii</name>
    <dbReference type="NCBI Taxonomy" id="91943"/>
    <lineage>
        <taxon>Eukaryota</taxon>
        <taxon>Fungi</taxon>
        <taxon>Dikarya</taxon>
        <taxon>Ascomycota</taxon>
        <taxon>Pezizomycotina</taxon>
        <taxon>Dothideomycetes</taxon>
        <taxon>Dothideomycetidae</taxon>
        <taxon>Mycosphaerellales</taxon>
        <taxon>Teratosphaeriaceae</taxon>
        <taxon>Hortaea</taxon>
    </lineage>
</organism>
<evidence type="ECO:0000256" key="8">
    <source>
        <dbReference type="SAM" id="SignalP"/>
    </source>
</evidence>
<dbReference type="GO" id="GO:0046556">
    <property type="term" value="F:alpha-L-arabinofuranosidase activity"/>
    <property type="evidence" value="ECO:0007669"/>
    <property type="project" value="UniProtKB-EC"/>
</dbReference>
<evidence type="ECO:0000259" key="9">
    <source>
        <dbReference type="SMART" id="SM00813"/>
    </source>
</evidence>
<dbReference type="InterPro" id="IPR010720">
    <property type="entry name" value="Alpha-L-AF_C"/>
</dbReference>
<dbReference type="GO" id="GO:0031222">
    <property type="term" value="P:arabinan catabolic process"/>
    <property type="evidence" value="ECO:0007669"/>
    <property type="project" value="UniProtKB-UniPathway"/>
</dbReference>
<feature type="chain" id="PRO_5017932237" description="non-reducing end alpha-L-arabinofuranosidase" evidence="8">
    <location>
        <begin position="18"/>
        <end position="695"/>
    </location>
</feature>
<dbReference type="Pfam" id="PF22848">
    <property type="entry name" value="ASD1_dom"/>
    <property type="match status" value="1"/>
</dbReference>
<dbReference type="InterPro" id="IPR055235">
    <property type="entry name" value="ASD1_cat"/>
</dbReference>
<comment type="pathway">
    <text evidence="2">Glycan metabolism; L-arabinan degradation.</text>
</comment>
<evidence type="ECO:0000256" key="2">
    <source>
        <dbReference type="ARBA" id="ARBA00004834"/>
    </source>
</evidence>
<sequence>MWSKALSASAFAATAHAVSVSVASEGGNATSPYAYGFMFEVFRESTSDRGDEELTLSRILTILVMAVFTLSSFTIELSRATLNLDYWNSLGGAGLSLQNLSKPLSSALPTSMQVSADNATSDTIGFSNEGFWGFPVVSGWQYNGSFWVYGGLDGNITICLSSYDDKVFAETSVEVSSTSEWTQYHYTFNPSESAPDSNNTLNFTFASSDLKDSVNFNLLSLFPPTYNDRPNGLRIDLMEAIDGLYPSFFRMPGGNNMEGLQSPYWWNWTNTIGPLTQRPGYPGTWEYENTNGLGLIEHLLWAQDLGMEPMLGVWAGLWLDREVVPEDELQVYVQSALDELEFLMGDASTEWGSYRESLGYGPFEIGFVEIGNEDSLNDGAPTYAAYRFQAFHDAIRDAYPDITIIASYFDVEGSTPPDNASGDFHQYAAPQLMSSEFGYFDNYTSEHPVVIGEYAVTYYPDGDTTRVGQGNFAPYWQGSVAEAIFLLGAERNSDKIIGSAYAPSFQNLNRWEWIPDLIEFDANPEHTTMSTSWEMIHLLSGTRITENLPMTITDGGFGPAYFVAGRSNDTGSHIAKLAVYNATSEIPFQLNFDGVSSGATANLTYLTAPMNASNPIGGSIVEKNVNTVAAGDDGTFSFQLPPYSVAVLEVGANNAGEGQDYSSHGSRHGWQGCRSFGKGGSHRGSWGKHGHGWQA</sequence>
<dbReference type="InterPro" id="IPR008979">
    <property type="entry name" value="Galactose-bd-like_sf"/>
</dbReference>
<dbReference type="GO" id="GO:0046373">
    <property type="term" value="P:L-arabinose metabolic process"/>
    <property type="evidence" value="ECO:0007669"/>
    <property type="project" value="InterPro"/>
</dbReference>
<dbReference type="PANTHER" id="PTHR31776">
    <property type="entry name" value="ALPHA-L-ARABINOFURANOSIDASE 1"/>
    <property type="match status" value="1"/>
</dbReference>
<dbReference type="EC" id="3.2.1.55" evidence="4"/>
<feature type="domain" description="Alpha-L-arabinofuranosidase C-terminal" evidence="9">
    <location>
        <begin position="452"/>
        <end position="644"/>
    </location>
</feature>
<dbReference type="SUPFAM" id="SSF51445">
    <property type="entry name" value="(Trans)glycosidases"/>
    <property type="match status" value="1"/>
</dbReference>
<dbReference type="EMBL" id="QWIQ01000369">
    <property type="protein sequence ID" value="RMY91170.1"/>
    <property type="molecule type" value="Genomic_DNA"/>
</dbReference>
<keyword evidence="6" id="KW-0378">Hydrolase</keyword>
<comment type="similarity">
    <text evidence="3">Belongs to the glycosyl hydrolase 51 family.</text>
</comment>
<dbReference type="SMART" id="SM00813">
    <property type="entry name" value="Alpha-L-AF_C"/>
    <property type="match status" value="1"/>
</dbReference>
<dbReference type="Proteomes" id="UP000281468">
    <property type="component" value="Unassembled WGS sequence"/>
</dbReference>
<name>A0A3M7FQJ0_HORWE</name>
<dbReference type="PANTHER" id="PTHR31776:SF0">
    <property type="entry name" value="ALPHA-L-ARABINOFURANOSIDASE 1"/>
    <property type="match status" value="1"/>
</dbReference>
<dbReference type="InterPro" id="IPR017853">
    <property type="entry name" value="GH"/>
</dbReference>
<evidence type="ECO:0000256" key="6">
    <source>
        <dbReference type="ARBA" id="ARBA00022801"/>
    </source>
</evidence>
<dbReference type="InterPro" id="IPR013780">
    <property type="entry name" value="Glyco_hydro_b"/>
</dbReference>
<proteinExistence type="inferred from homology"/>
<dbReference type="Gene3D" id="2.60.120.260">
    <property type="entry name" value="Galactose-binding domain-like"/>
    <property type="match status" value="1"/>
</dbReference>
<dbReference type="UniPathway" id="UPA00667"/>